<dbReference type="PRINTS" id="PR00040">
    <property type="entry name" value="HTHMERR"/>
</dbReference>
<dbReference type="PANTHER" id="PTHR30204">
    <property type="entry name" value="REDOX-CYCLING DRUG-SENSING TRANSCRIPTIONAL ACTIVATOR SOXR"/>
    <property type="match status" value="1"/>
</dbReference>
<evidence type="ECO:0000256" key="1">
    <source>
        <dbReference type="ARBA" id="ARBA00022491"/>
    </source>
</evidence>
<keyword evidence="1" id="KW-0678">Repressor</keyword>
<protein>
    <submittedName>
        <fullName evidence="6">MerR family transcriptional regulator</fullName>
    </submittedName>
</protein>
<evidence type="ECO:0000256" key="4">
    <source>
        <dbReference type="ARBA" id="ARBA00023163"/>
    </source>
</evidence>
<dbReference type="SMART" id="SM00422">
    <property type="entry name" value="HTH_MERR"/>
    <property type="match status" value="1"/>
</dbReference>
<dbReference type="GO" id="GO:0003700">
    <property type="term" value="F:DNA-binding transcription factor activity"/>
    <property type="evidence" value="ECO:0007669"/>
    <property type="project" value="InterPro"/>
</dbReference>
<evidence type="ECO:0000256" key="3">
    <source>
        <dbReference type="ARBA" id="ARBA00023125"/>
    </source>
</evidence>
<dbReference type="InterPro" id="IPR009061">
    <property type="entry name" value="DNA-bd_dom_put_sf"/>
</dbReference>
<dbReference type="Gene3D" id="1.10.1660.10">
    <property type="match status" value="1"/>
</dbReference>
<evidence type="ECO:0000313" key="7">
    <source>
        <dbReference type="Proteomes" id="UP001139293"/>
    </source>
</evidence>
<keyword evidence="3" id="KW-0238">DNA-binding</keyword>
<dbReference type="Pfam" id="PF13411">
    <property type="entry name" value="MerR_1"/>
    <property type="match status" value="1"/>
</dbReference>
<accession>A0A9X1ZL07</accession>
<dbReference type="GO" id="GO:0003677">
    <property type="term" value="F:DNA binding"/>
    <property type="evidence" value="ECO:0007669"/>
    <property type="project" value="UniProtKB-KW"/>
</dbReference>
<keyword evidence="4" id="KW-0804">Transcription</keyword>
<dbReference type="PROSITE" id="PS50937">
    <property type="entry name" value="HTH_MERR_2"/>
    <property type="match status" value="1"/>
</dbReference>
<evidence type="ECO:0000313" key="6">
    <source>
        <dbReference type="EMBL" id="MCL1137901.1"/>
    </source>
</evidence>
<keyword evidence="7" id="KW-1185">Reference proteome</keyword>
<reference evidence="6" key="1">
    <citation type="submission" date="2022-01" db="EMBL/GenBank/DDBJ databases">
        <title>Whole genome-based taxonomy of the Shewanellaceae.</title>
        <authorList>
            <person name="Martin-Rodriguez A.J."/>
        </authorList>
    </citation>
    <scope>NUCLEOTIDE SEQUENCE</scope>
    <source>
        <strain evidence="6">KCTC 23973</strain>
    </source>
</reference>
<gene>
    <name evidence="6" type="ORF">L2740_04970</name>
</gene>
<name>A0A9X1ZL07_9GAMM</name>
<dbReference type="InterPro" id="IPR047057">
    <property type="entry name" value="MerR_fam"/>
</dbReference>
<keyword evidence="2" id="KW-0805">Transcription regulation</keyword>
<evidence type="ECO:0000259" key="5">
    <source>
        <dbReference type="PROSITE" id="PS50937"/>
    </source>
</evidence>
<proteinExistence type="predicted"/>
<dbReference type="AlphaFoldDB" id="A0A9X1ZL07"/>
<dbReference type="SUPFAM" id="SSF46955">
    <property type="entry name" value="Putative DNA-binding domain"/>
    <property type="match status" value="1"/>
</dbReference>
<sequence>MYTVTQLAKRANISRTTLLYYEKEGLLTPALRADNGYRYYGEAEDKKLAAIVSYRAYGLSVANIATLLKEDNELAQPQLLKEHFNQLEQEVAKLRQQQRAIVILLKAPELLENEMVNKQRWVEIMLEAGFDEAAMLRWHQTFEKLEPEEHQKFLESLSIDAEEIKRIRAL</sequence>
<dbReference type="Proteomes" id="UP001139293">
    <property type="component" value="Unassembled WGS sequence"/>
</dbReference>
<dbReference type="RefSeq" id="WP_248949012.1">
    <property type="nucleotide sequence ID" value="NZ_JAKILB010000002.1"/>
</dbReference>
<feature type="domain" description="HTH merR-type" evidence="5">
    <location>
        <begin position="1"/>
        <end position="70"/>
    </location>
</feature>
<dbReference type="PANTHER" id="PTHR30204:SF69">
    <property type="entry name" value="MERR-FAMILY TRANSCRIPTIONAL REGULATOR"/>
    <property type="match status" value="1"/>
</dbReference>
<evidence type="ECO:0000256" key="2">
    <source>
        <dbReference type="ARBA" id="ARBA00023015"/>
    </source>
</evidence>
<organism evidence="6 7">
    <name type="scientific">Shewanella pneumatophori</name>
    <dbReference type="NCBI Taxonomy" id="314092"/>
    <lineage>
        <taxon>Bacteria</taxon>
        <taxon>Pseudomonadati</taxon>
        <taxon>Pseudomonadota</taxon>
        <taxon>Gammaproteobacteria</taxon>
        <taxon>Alteromonadales</taxon>
        <taxon>Shewanellaceae</taxon>
        <taxon>Shewanella</taxon>
    </lineage>
</organism>
<dbReference type="InterPro" id="IPR000551">
    <property type="entry name" value="MerR-type_HTH_dom"/>
</dbReference>
<dbReference type="EMBL" id="JAKILB010000002">
    <property type="protein sequence ID" value="MCL1137901.1"/>
    <property type="molecule type" value="Genomic_DNA"/>
</dbReference>
<comment type="caution">
    <text evidence="6">The sequence shown here is derived from an EMBL/GenBank/DDBJ whole genome shotgun (WGS) entry which is preliminary data.</text>
</comment>